<comment type="caution">
    <text evidence="2">The sequence shown here is derived from an EMBL/GenBank/DDBJ whole genome shotgun (WGS) entry which is preliminary data.</text>
</comment>
<reference evidence="2 3" key="1">
    <citation type="submission" date="2019-12" db="EMBL/GenBank/DDBJ databases">
        <authorList>
            <person name="Floudas D."/>
            <person name="Bentzer J."/>
            <person name="Ahren D."/>
            <person name="Johansson T."/>
            <person name="Persson P."/>
            <person name="Tunlid A."/>
        </authorList>
    </citation>
    <scope>NUCLEOTIDE SEQUENCE [LARGE SCALE GENOMIC DNA]</scope>
    <source>
        <strain evidence="2 3">CBS 102.39</strain>
    </source>
</reference>
<protein>
    <submittedName>
        <fullName evidence="2">Uncharacterized protein</fullName>
    </submittedName>
</protein>
<feature type="compositionally biased region" description="Basic and acidic residues" evidence="1">
    <location>
        <begin position="77"/>
        <end position="96"/>
    </location>
</feature>
<dbReference type="Proteomes" id="UP000521872">
    <property type="component" value="Unassembled WGS sequence"/>
</dbReference>
<sequence length="518" mass="57639">MLMRTITRHKDRPRFKATRTYSYGGRGKLNTSNSDDDSETEDSDSESDSNSGGSSVGEEVDTPVKRPRSEPQVPRTAEFREREEPVEKTERVKPGSEGHSFQGAQTQAGFHSVSDSNLQNNGAQGAYMQSENSSQGRNISVGTSAGGPFAPGNQRELAGPIHPVPHIPLGFSGTHNPFHNFNPQRNVAQAAYMQSGQTHQNILPIGGNGPQQSHIDRFPGFMNFNQGFNGAQAPYMQSERVNQIQNILAGAPAGALLAAGNVAYTEMFENYTMAKYENAFLKREVERFHAQKIAMKFPQDVVANSSSSLPAGPSTGAYTHRPQLDSRMPAHISSLPHPNSNNQHPSREIRPPPAPLIIGSEHVQKVGFWTKQEWKNYKENEKKKKNTDRKPNAAYAFLCDRHGNELSDERLRQMKDAARLQWNHLYWLRIDPPTWGNRIMEAEERFSNAMRSKFEEFGLCDGNWKVTEFATLRYPGWTRSHRQGKKGLKRQHPSIIAKVEGSDDGSCQSSSSSSGSST</sequence>
<feature type="compositionally biased region" description="Acidic residues" evidence="1">
    <location>
        <begin position="34"/>
        <end position="47"/>
    </location>
</feature>
<name>A0A8H4QGC9_9AGAR</name>
<keyword evidence="3" id="KW-1185">Reference proteome</keyword>
<evidence type="ECO:0000313" key="2">
    <source>
        <dbReference type="EMBL" id="KAF4610532.1"/>
    </source>
</evidence>
<gene>
    <name evidence="2" type="ORF">D9613_006515</name>
</gene>
<dbReference type="AlphaFoldDB" id="A0A8H4QGC9"/>
<evidence type="ECO:0000313" key="3">
    <source>
        <dbReference type="Proteomes" id="UP000521872"/>
    </source>
</evidence>
<accession>A0A8H4QGC9</accession>
<feature type="region of interest" description="Disordered" evidence="1">
    <location>
        <begin position="480"/>
        <end position="518"/>
    </location>
</feature>
<feature type="compositionally biased region" description="Low complexity" evidence="1">
    <location>
        <begin position="48"/>
        <end position="57"/>
    </location>
</feature>
<feature type="region of interest" description="Disordered" evidence="1">
    <location>
        <begin position="303"/>
        <end position="322"/>
    </location>
</feature>
<dbReference type="EMBL" id="JAACJL010000058">
    <property type="protein sequence ID" value="KAF4610532.1"/>
    <property type="molecule type" value="Genomic_DNA"/>
</dbReference>
<feature type="compositionally biased region" description="Basic residues" evidence="1">
    <location>
        <begin position="480"/>
        <end position="492"/>
    </location>
</feature>
<feature type="compositionally biased region" description="Basic residues" evidence="1">
    <location>
        <begin position="1"/>
        <end position="17"/>
    </location>
</feature>
<feature type="region of interest" description="Disordered" evidence="1">
    <location>
        <begin position="328"/>
        <end position="352"/>
    </location>
</feature>
<evidence type="ECO:0000256" key="1">
    <source>
        <dbReference type="SAM" id="MobiDB-lite"/>
    </source>
</evidence>
<organism evidence="2 3">
    <name type="scientific">Agrocybe pediades</name>
    <dbReference type="NCBI Taxonomy" id="84607"/>
    <lineage>
        <taxon>Eukaryota</taxon>
        <taxon>Fungi</taxon>
        <taxon>Dikarya</taxon>
        <taxon>Basidiomycota</taxon>
        <taxon>Agaricomycotina</taxon>
        <taxon>Agaricomycetes</taxon>
        <taxon>Agaricomycetidae</taxon>
        <taxon>Agaricales</taxon>
        <taxon>Agaricineae</taxon>
        <taxon>Strophariaceae</taxon>
        <taxon>Agrocybe</taxon>
    </lineage>
</organism>
<feature type="compositionally biased region" description="Polar residues" evidence="1">
    <location>
        <begin position="102"/>
        <end position="143"/>
    </location>
</feature>
<feature type="region of interest" description="Disordered" evidence="1">
    <location>
        <begin position="1"/>
        <end position="164"/>
    </location>
</feature>
<feature type="compositionally biased region" description="Low complexity" evidence="1">
    <location>
        <begin position="504"/>
        <end position="518"/>
    </location>
</feature>
<proteinExistence type="predicted"/>